<evidence type="ECO:0000256" key="1">
    <source>
        <dbReference type="ARBA" id="ARBA00023017"/>
    </source>
</evidence>
<dbReference type="InterPro" id="IPR019347">
    <property type="entry name" value="Axonemal_dynein_light_chain"/>
</dbReference>
<dbReference type="PANTHER" id="PTHR13183">
    <property type="entry name" value="AXONEMAL INNER ARM DYNEIN LIGHT CHAIN 28"/>
    <property type="match status" value="1"/>
</dbReference>
<keyword evidence="1" id="KW-0243">Dynein</keyword>
<evidence type="ECO:0000256" key="3">
    <source>
        <dbReference type="ARBA" id="ARBA00023175"/>
    </source>
</evidence>
<dbReference type="Pfam" id="PF10211">
    <property type="entry name" value="Ax_dynein_light"/>
    <property type="match status" value="1"/>
</dbReference>
<sequence>MQTILKYELPIRVEQNQCVKKKDEISATMCPNSETITAKTCGPINYCQISKDDTIREILDKIFPPIVYKDMGTKWIKYVSKKSTTSLEVKNIEVEMERMLKNRCSRKKPICAIRHDVLSDLANETLRQLIVDCPEQGLLFKRVLDHYNTEFYGYETLLRFTEGFIGRRRVAWQHIKAERQQKINHLEKTKKLLEFQVAELKQKADALEKKNQEAKTKRDQTRNEEIKFYKHRGEQLKAQFDTSVLPSS</sequence>
<protein>
    <submittedName>
        <fullName evidence="7">Uncharacterized protein</fullName>
    </submittedName>
</protein>
<keyword evidence="6" id="KW-1185">Reference proteome</keyword>
<evidence type="ECO:0000313" key="7">
    <source>
        <dbReference type="WBParaSite" id="TREG1_69330.1"/>
    </source>
</evidence>
<feature type="coiled-coil region" evidence="5">
    <location>
        <begin position="183"/>
        <end position="224"/>
    </location>
</feature>
<reference evidence="7" key="2">
    <citation type="submission" date="2023-11" db="UniProtKB">
        <authorList>
            <consortium name="WormBaseParasite"/>
        </authorList>
    </citation>
    <scope>IDENTIFICATION</scope>
</reference>
<dbReference type="AlphaFoldDB" id="A0AA85K8K0"/>
<keyword evidence="3" id="KW-0505">Motor protein</keyword>
<dbReference type="GO" id="GO:0030286">
    <property type="term" value="C:dynein complex"/>
    <property type="evidence" value="ECO:0007669"/>
    <property type="project" value="UniProtKB-KW"/>
</dbReference>
<dbReference type="PANTHER" id="PTHR13183:SF0">
    <property type="entry name" value="AXONEMAL DYNEIN LIGHT INTERMEDIATE POLYPEPTIDE 1"/>
    <property type="match status" value="1"/>
</dbReference>
<evidence type="ECO:0000256" key="5">
    <source>
        <dbReference type="SAM" id="Coils"/>
    </source>
</evidence>
<keyword evidence="2 5" id="KW-0175">Coiled coil</keyword>
<dbReference type="GO" id="GO:0005930">
    <property type="term" value="C:axoneme"/>
    <property type="evidence" value="ECO:0007669"/>
    <property type="project" value="TreeGrafter"/>
</dbReference>
<dbReference type="GO" id="GO:0045504">
    <property type="term" value="F:dynein heavy chain binding"/>
    <property type="evidence" value="ECO:0007669"/>
    <property type="project" value="TreeGrafter"/>
</dbReference>
<name>A0AA85K8K0_TRIRE</name>
<accession>A0AA85K8K0</accession>
<organism evidence="6 7">
    <name type="scientific">Trichobilharzia regenti</name>
    <name type="common">Nasal bird schistosome</name>
    <dbReference type="NCBI Taxonomy" id="157069"/>
    <lineage>
        <taxon>Eukaryota</taxon>
        <taxon>Metazoa</taxon>
        <taxon>Spiralia</taxon>
        <taxon>Lophotrochozoa</taxon>
        <taxon>Platyhelminthes</taxon>
        <taxon>Trematoda</taxon>
        <taxon>Digenea</taxon>
        <taxon>Strigeidida</taxon>
        <taxon>Schistosomatoidea</taxon>
        <taxon>Schistosomatidae</taxon>
        <taxon>Trichobilharzia</taxon>
    </lineage>
</organism>
<proteinExistence type="inferred from homology"/>
<evidence type="ECO:0000313" key="6">
    <source>
        <dbReference type="Proteomes" id="UP000050795"/>
    </source>
</evidence>
<dbReference type="WBParaSite" id="TREG1_69330.1">
    <property type="protein sequence ID" value="TREG1_69330.1"/>
    <property type="gene ID" value="TREG1_69330"/>
</dbReference>
<evidence type="ECO:0000256" key="2">
    <source>
        <dbReference type="ARBA" id="ARBA00023054"/>
    </source>
</evidence>
<evidence type="ECO:0000256" key="4">
    <source>
        <dbReference type="ARBA" id="ARBA00038114"/>
    </source>
</evidence>
<comment type="similarity">
    <text evidence="4">Belongs to the inner dynein arm light chain family.</text>
</comment>
<reference evidence="6" key="1">
    <citation type="submission" date="2022-06" db="EMBL/GenBank/DDBJ databases">
        <authorList>
            <person name="Berger JAMES D."/>
            <person name="Berger JAMES D."/>
        </authorList>
    </citation>
    <scope>NUCLEOTIDE SEQUENCE [LARGE SCALE GENOMIC DNA]</scope>
</reference>
<dbReference type="Proteomes" id="UP000050795">
    <property type="component" value="Unassembled WGS sequence"/>
</dbReference>